<evidence type="ECO:0000313" key="3">
    <source>
        <dbReference type="Proteomes" id="UP000607796"/>
    </source>
</evidence>
<keyword evidence="3" id="KW-1185">Reference proteome</keyword>
<gene>
    <name evidence="2" type="ORF">IQ782_29480</name>
</gene>
<dbReference type="Pfam" id="PF20613">
    <property type="entry name" value="HipA_2"/>
    <property type="match status" value="1"/>
</dbReference>
<organism evidence="2 3">
    <name type="scientific">Salipiger mangrovisoli</name>
    <dbReference type="NCBI Taxonomy" id="2865933"/>
    <lineage>
        <taxon>Bacteria</taxon>
        <taxon>Pseudomonadati</taxon>
        <taxon>Pseudomonadota</taxon>
        <taxon>Alphaproteobacteria</taxon>
        <taxon>Rhodobacterales</taxon>
        <taxon>Roseobacteraceae</taxon>
        <taxon>Salipiger</taxon>
    </lineage>
</organism>
<evidence type="ECO:0000313" key="2">
    <source>
        <dbReference type="EMBL" id="MBE9640973.1"/>
    </source>
</evidence>
<dbReference type="InterPro" id="IPR046748">
    <property type="entry name" value="HipA_2"/>
</dbReference>
<proteinExistence type="predicted"/>
<protein>
    <recommendedName>
        <fullName evidence="1">HipA-like kinase domain-containing protein</fullName>
    </recommendedName>
</protein>
<feature type="domain" description="HipA-like kinase" evidence="1">
    <location>
        <begin position="42"/>
        <end position="214"/>
    </location>
</feature>
<dbReference type="RefSeq" id="WP_194138210.1">
    <property type="nucleotide sequence ID" value="NZ_JADFFK010000074.1"/>
</dbReference>
<accession>A0ABR9XBU8</accession>
<comment type="caution">
    <text evidence="2">The sequence shown here is derived from an EMBL/GenBank/DDBJ whole genome shotgun (WGS) entry which is preliminary data.</text>
</comment>
<name>A0ABR9XBU8_9RHOB</name>
<sequence length="266" mass="29245">MAIPFVRVLQGVSTVAVRSVNDTYRGQVLYPNGTKRQAIIKDLDRQQLANELLVFVLAKAAGMPIPDACIGVAQPSVLTPQKAPTTAEGHGIFFISTDMMAPNLAQVLTAEATFDAQKVVLDKLADWDRLGELYAFDSWVANIDRHMGNILLGPGSDIWLIDHGHSLTGPTWEPSGLDAAGAFENRLGDWLTQHVRQDRKANYVRSVAAFSEMIEDIDVPDAVKSSLIENLLPPEYVSAVRDFLRDRREHVEMQASSTLGLPRLVS</sequence>
<reference evidence="2 3" key="1">
    <citation type="journal article" date="2021" name="Int. J. Syst. Evol. Microbiol.">
        <title>Salipiger mangrovisoli sp. nov., isolated from mangrove soil and the proposal for the reclassification of Paraphaeobacter pallidus as Salipiger pallidus comb. nov.</title>
        <authorList>
            <person name="Du J."/>
            <person name="Liu Y."/>
            <person name="Pei T."/>
            <person name="Deng M.R."/>
            <person name="Zhu H."/>
        </authorList>
    </citation>
    <scope>NUCLEOTIDE SEQUENCE [LARGE SCALE GENOMIC DNA]</scope>
    <source>
        <strain evidence="2 3">6D45A</strain>
    </source>
</reference>
<evidence type="ECO:0000259" key="1">
    <source>
        <dbReference type="Pfam" id="PF20613"/>
    </source>
</evidence>
<dbReference type="Proteomes" id="UP000607796">
    <property type="component" value="Unassembled WGS sequence"/>
</dbReference>
<dbReference type="EMBL" id="JADFFK010000074">
    <property type="protein sequence ID" value="MBE9640973.1"/>
    <property type="molecule type" value="Genomic_DNA"/>
</dbReference>